<accession>A0ABQ5K8R1</accession>
<gene>
    <name evidence="2" type="ORF">ADUPG1_000956</name>
</gene>
<dbReference type="EMBL" id="BQXS01000563">
    <property type="protein sequence ID" value="GKT28949.1"/>
    <property type="molecule type" value="Genomic_DNA"/>
</dbReference>
<feature type="region of interest" description="Disordered" evidence="1">
    <location>
        <begin position="98"/>
        <end position="117"/>
    </location>
</feature>
<protein>
    <submittedName>
        <fullName evidence="2">Uncharacterized protein</fullName>
    </submittedName>
</protein>
<proteinExistence type="predicted"/>
<evidence type="ECO:0000313" key="2">
    <source>
        <dbReference type="EMBL" id="GKT28949.1"/>
    </source>
</evidence>
<keyword evidence="3" id="KW-1185">Reference proteome</keyword>
<comment type="caution">
    <text evidence="2">The sequence shown here is derived from an EMBL/GenBank/DDBJ whole genome shotgun (WGS) entry which is preliminary data.</text>
</comment>
<dbReference type="Proteomes" id="UP001057375">
    <property type="component" value="Unassembled WGS sequence"/>
</dbReference>
<reference evidence="2" key="1">
    <citation type="submission" date="2022-03" db="EMBL/GenBank/DDBJ databases">
        <title>Draft genome sequence of Aduncisulcus paluster, a free-living microaerophilic Fornicata.</title>
        <authorList>
            <person name="Yuyama I."/>
            <person name="Kume K."/>
            <person name="Tamura T."/>
            <person name="Inagaki Y."/>
            <person name="Hashimoto T."/>
        </authorList>
    </citation>
    <scope>NUCLEOTIDE SEQUENCE</scope>
    <source>
        <strain evidence="2">NY0171</strain>
    </source>
</reference>
<evidence type="ECO:0000313" key="3">
    <source>
        <dbReference type="Proteomes" id="UP001057375"/>
    </source>
</evidence>
<organism evidence="2 3">
    <name type="scientific">Aduncisulcus paluster</name>
    <dbReference type="NCBI Taxonomy" id="2918883"/>
    <lineage>
        <taxon>Eukaryota</taxon>
        <taxon>Metamonada</taxon>
        <taxon>Carpediemonas-like organisms</taxon>
        <taxon>Aduncisulcus</taxon>
    </lineage>
</organism>
<evidence type="ECO:0000256" key="1">
    <source>
        <dbReference type="SAM" id="MobiDB-lite"/>
    </source>
</evidence>
<feature type="compositionally biased region" description="Polar residues" evidence="1">
    <location>
        <begin position="106"/>
        <end position="117"/>
    </location>
</feature>
<name>A0ABQ5K8R1_9EUKA</name>
<sequence>MVNAFTVDPWVTFYTVKLAADHPCPIPDSMIAKLSGLHPFCEKAKILSKHRRIILSKILCAAMLTSLQQGIYIASYEEGSDPPATSETYLPVPIIPKRPSGCGIQTKPTHSSLSAWR</sequence>